<reference evidence="2 3" key="1">
    <citation type="journal article" date="2013" name="Genome Announc.">
        <title>Draft Genome Sequence of 'Candidatus Halobonum tyrrellensis' Strain G22, Isolated from the Hypersaline Waters of Lake Tyrrell, Australia.</title>
        <authorList>
            <person name="Ugalde J.A."/>
            <person name="Narasingarao P."/>
            <person name="Kuo S."/>
            <person name="Podell S."/>
            <person name="Allen E.E."/>
        </authorList>
    </citation>
    <scope>NUCLEOTIDE SEQUENCE [LARGE SCALE GENOMIC DNA]</scope>
    <source>
        <strain evidence="2 3">G22</strain>
    </source>
</reference>
<dbReference type="EMBL" id="ASGZ01000068">
    <property type="protein sequence ID" value="ESP86894.1"/>
    <property type="molecule type" value="Genomic_DNA"/>
</dbReference>
<evidence type="ECO:0000313" key="3">
    <source>
        <dbReference type="Proteomes" id="UP000017840"/>
    </source>
</evidence>
<evidence type="ECO:0000313" key="2">
    <source>
        <dbReference type="EMBL" id="ESP86894.1"/>
    </source>
</evidence>
<feature type="region of interest" description="Disordered" evidence="1">
    <location>
        <begin position="1"/>
        <end position="20"/>
    </location>
</feature>
<evidence type="ECO:0008006" key="4">
    <source>
        <dbReference type="Google" id="ProtNLM"/>
    </source>
</evidence>
<name>V4HGG6_9EURY</name>
<feature type="compositionally biased region" description="Basic and acidic residues" evidence="1">
    <location>
        <begin position="8"/>
        <end position="19"/>
    </location>
</feature>
<dbReference type="Gene3D" id="2.160.20.10">
    <property type="entry name" value="Single-stranded right-handed beta-helix, Pectin lyase-like"/>
    <property type="match status" value="1"/>
</dbReference>
<dbReference type="eggNOG" id="arCOG10133">
    <property type="taxonomic scope" value="Archaea"/>
</dbReference>
<protein>
    <recommendedName>
        <fullName evidence="4">Right handed beta helix domain-containing protein</fullName>
    </recommendedName>
</protein>
<dbReference type="Proteomes" id="UP000017840">
    <property type="component" value="Unassembled WGS sequence"/>
</dbReference>
<keyword evidence="3" id="KW-1185">Reference proteome</keyword>
<dbReference type="InterPro" id="IPR011050">
    <property type="entry name" value="Pectin_lyase_fold/virulence"/>
</dbReference>
<dbReference type="InterPro" id="IPR006311">
    <property type="entry name" value="TAT_signal"/>
</dbReference>
<evidence type="ECO:0000256" key="1">
    <source>
        <dbReference type="SAM" id="MobiDB-lite"/>
    </source>
</evidence>
<organism evidence="2 3">
    <name type="scientific">Candidatus Halobonum tyrrellensis G22</name>
    <dbReference type="NCBI Taxonomy" id="1324957"/>
    <lineage>
        <taxon>Archaea</taxon>
        <taxon>Methanobacteriati</taxon>
        <taxon>Methanobacteriota</taxon>
        <taxon>Stenosarchaea group</taxon>
        <taxon>Halobacteria</taxon>
        <taxon>Halobacteriales</taxon>
        <taxon>Haloferacaceae</taxon>
        <taxon>Candidatus Halobonum</taxon>
    </lineage>
</organism>
<dbReference type="InterPro" id="IPR012334">
    <property type="entry name" value="Pectin_lyas_fold"/>
</dbReference>
<gene>
    <name evidence="2" type="ORF">K933_16572</name>
</gene>
<sequence>MNLYSTVPHDRNGEQRCDDGDSAGLVGRRNCLKGIGGLVAAAGVVGTAAGTASASTTRRGIEFDRTVNVVEELGLDPNGNEPIQKKLNSNKQSGTLYVFPEGEYLVTDRILMLFLDTVGFLGKGDVRFTVPERFNDWAVIMDHGQNALFENIDIDLRADGATPGCRFAGYDRIQVHDVEMVGQGIHLDSDPRGEGQGNPEVTPAFAFVARDDDAEVHAENLVARNRGLMGAYNYGKGRKGVWVGRGSKGTVTMRNCHFSGFPNNGLYTSRTRGVVQVEGGVFRNNDVSQVRLGSEGSYVKNALIEVDPSMSKSPNPEDILCARGVRIESGQIDSAGVTVENCDIRIADGVNSLGGVVAARPGGMFDVVDTRIQVDAKYTSGVLGRVPDGGSHNPPPKPHRVRMENVSITGDADGGAAVDIRSRPDSMVRSCCIQQTGDNRDAVKMTDSDGSTVRESTLNTTGKWYDMRNTDANTWGNSGSGSCSLPDMDDSDSPASGTDGSDSDDGSDSTDGGSDSGSSGSEDLKRLEIRGKSSNAAKFRVEVSGEINGAESAESNEQGSGGSVTGWVGKGLDAFTYTGRIEELVVEADCSFTYKQRPGPDLYKLHGNETGDMLQYTGKVTDSFWGGGNGGDSISTTPTGDEVTGWIGGWRDLYKCNGEFRSVSVDGVFDITVSEEA</sequence>
<dbReference type="PATRIC" id="fig|1324957.4.peg.3366"/>
<feature type="compositionally biased region" description="Low complexity" evidence="1">
    <location>
        <begin position="509"/>
        <end position="521"/>
    </location>
</feature>
<proteinExistence type="predicted"/>
<dbReference type="AlphaFoldDB" id="V4HGG6"/>
<feature type="region of interest" description="Disordered" evidence="1">
    <location>
        <begin position="476"/>
        <end position="529"/>
    </location>
</feature>
<dbReference type="SUPFAM" id="SSF51126">
    <property type="entry name" value="Pectin lyase-like"/>
    <property type="match status" value="1"/>
</dbReference>
<dbReference type="PROSITE" id="PS51318">
    <property type="entry name" value="TAT"/>
    <property type="match status" value="1"/>
</dbReference>
<accession>V4HGG6</accession>
<comment type="caution">
    <text evidence="2">The sequence shown here is derived from an EMBL/GenBank/DDBJ whole genome shotgun (WGS) entry which is preliminary data.</text>
</comment>